<dbReference type="Proteomes" id="UP000478008">
    <property type="component" value="Unassembled WGS sequence"/>
</dbReference>
<dbReference type="PANTHER" id="PTHR47260:SF1">
    <property type="entry name" value="UPF0644 PROTEIN PB2B4.06"/>
    <property type="match status" value="1"/>
</dbReference>
<keyword evidence="1" id="KW-1133">Transmembrane helix</keyword>
<feature type="transmembrane region" description="Helical" evidence="1">
    <location>
        <begin position="65"/>
        <end position="81"/>
    </location>
</feature>
<accession>A0A7D9CZW3</accession>
<keyword evidence="3" id="KW-1185">Reference proteome</keyword>
<dbReference type="SUPFAM" id="SSF54637">
    <property type="entry name" value="Thioesterase/thiol ester dehydrase-isomerase"/>
    <property type="match status" value="1"/>
</dbReference>
<evidence type="ECO:0000256" key="1">
    <source>
        <dbReference type="SAM" id="Phobius"/>
    </source>
</evidence>
<dbReference type="AlphaFoldDB" id="A0A7D9CZW3"/>
<keyword evidence="1" id="KW-0472">Membrane</keyword>
<dbReference type="PANTHER" id="PTHR47260">
    <property type="entry name" value="UPF0644 PROTEIN PB2B4.06"/>
    <property type="match status" value="1"/>
</dbReference>
<proteinExistence type="predicted"/>
<evidence type="ECO:0000313" key="2">
    <source>
        <dbReference type="EMBL" id="VUG19895.1"/>
    </source>
</evidence>
<evidence type="ECO:0000313" key="3">
    <source>
        <dbReference type="Proteomes" id="UP000478008"/>
    </source>
</evidence>
<reference evidence="2 3" key="1">
    <citation type="submission" date="2019-07" db="EMBL/GenBank/DDBJ databases">
        <authorList>
            <person name="Friedrich A."/>
            <person name="Schacherer J."/>
        </authorList>
    </citation>
    <scope>NUCLEOTIDE SEQUENCE [LARGE SCALE GENOMIC DNA]</scope>
</reference>
<dbReference type="EMBL" id="CABFWN010000006">
    <property type="protein sequence ID" value="VUG19895.1"/>
    <property type="molecule type" value="Genomic_DNA"/>
</dbReference>
<organism evidence="2 3">
    <name type="scientific">Dekkera bruxellensis</name>
    <name type="common">Brettanomyces custersii</name>
    <dbReference type="NCBI Taxonomy" id="5007"/>
    <lineage>
        <taxon>Eukaryota</taxon>
        <taxon>Fungi</taxon>
        <taxon>Dikarya</taxon>
        <taxon>Ascomycota</taxon>
        <taxon>Saccharomycotina</taxon>
        <taxon>Pichiomycetes</taxon>
        <taxon>Pichiales</taxon>
        <taxon>Pichiaceae</taxon>
        <taxon>Brettanomyces</taxon>
    </lineage>
</organism>
<name>A0A7D9CZW3_DEKBR</name>
<gene>
    <name evidence="2" type="ORF">DEBR0S6_02696G</name>
</gene>
<sequence length="315" mass="35990">MNSLAIRALKLLASRPSALKFQYRLPFNGIDIARHFNTIKYPPPPSYFEHKANKGKRPRRKFRKYMLFFVVGAVISYNYSIHELVEMLLDTLPDNKLEAKAYEEKLESRLQDLKVVKKLSKDERFVQTRSWESFNTISKLPIEEYHSKKNPIIHESLTEPGGIAIAPLVFNDAENRESHVIIHLGKRLAGYPLIVHGGVLGLMVDEVFKKSCAAEFGVLDVNKLHTEKSVLNYRSPTFVNTFALFETKCEALGDDKYKVTGTVTNAKTHRKLIDAEVIIKKGKLPDCTEETTRQKLAQDSKGRSSGRKRSWLLWA</sequence>
<protein>
    <submittedName>
        <fullName evidence="2">DEBR0S6_02696g1_1</fullName>
    </submittedName>
</protein>
<dbReference type="InterPro" id="IPR029069">
    <property type="entry name" value="HotDog_dom_sf"/>
</dbReference>
<dbReference type="Gene3D" id="3.10.129.10">
    <property type="entry name" value="Hotdog Thioesterase"/>
    <property type="match status" value="1"/>
</dbReference>
<keyword evidence="1" id="KW-0812">Transmembrane</keyword>
<dbReference type="InterPro" id="IPR052061">
    <property type="entry name" value="PTE-AB_protein"/>
</dbReference>